<dbReference type="GO" id="GO:0000917">
    <property type="term" value="P:division septum assembly"/>
    <property type="evidence" value="ECO:0007669"/>
    <property type="project" value="UniProtKB-KW"/>
</dbReference>
<dbReference type="RefSeq" id="WP_129333989.1">
    <property type="nucleotide sequence ID" value="NZ_SDVB01000311.1"/>
</dbReference>
<dbReference type="AlphaFoldDB" id="A0A4Q2SKW2"/>
<dbReference type="PROSITE" id="PS01135">
    <property type="entry name" value="FTSZ_2"/>
    <property type="match status" value="1"/>
</dbReference>
<feature type="binding site" evidence="5">
    <location>
        <begin position="110"/>
        <end position="112"/>
    </location>
    <ligand>
        <name>GTP</name>
        <dbReference type="ChEBI" id="CHEBI:37565"/>
    </ligand>
</feature>
<evidence type="ECO:0000256" key="2">
    <source>
        <dbReference type="ARBA" id="ARBA00022490"/>
    </source>
</evidence>
<dbReference type="GO" id="GO:0051258">
    <property type="term" value="P:protein polymerization"/>
    <property type="evidence" value="ECO:0007669"/>
    <property type="project" value="UniProtKB-UniRule"/>
</dbReference>
<reference evidence="10 11" key="1">
    <citation type="submission" date="2019-01" db="EMBL/GenBank/DDBJ databases">
        <authorList>
            <person name="Deng T."/>
        </authorList>
    </citation>
    <scope>NUCLEOTIDE SEQUENCE [LARGE SCALE GENOMIC DNA]</scope>
    <source>
        <strain evidence="10 11">F8825</strain>
    </source>
</reference>
<feature type="domain" description="Tubulin/FtsZ GTPase" evidence="8">
    <location>
        <begin position="15"/>
        <end position="207"/>
    </location>
</feature>
<feature type="binding site" evidence="5">
    <location>
        <begin position="23"/>
        <end position="27"/>
    </location>
    <ligand>
        <name>GTP</name>
        <dbReference type="ChEBI" id="CHEBI:37565"/>
    </ligand>
</feature>
<name>A0A4Q2SKW2_9HYPH</name>
<evidence type="ECO:0000256" key="4">
    <source>
        <dbReference type="ARBA" id="ARBA00023134"/>
    </source>
</evidence>
<feature type="binding site" evidence="5">
    <location>
        <position position="141"/>
    </location>
    <ligand>
        <name>GTP</name>
        <dbReference type="ChEBI" id="CHEBI:37565"/>
    </ligand>
</feature>
<evidence type="ECO:0000256" key="3">
    <source>
        <dbReference type="ARBA" id="ARBA00022741"/>
    </source>
</evidence>
<keyword evidence="11" id="KW-1185">Reference proteome</keyword>
<dbReference type="SUPFAM" id="SSF55307">
    <property type="entry name" value="Tubulin C-terminal domain-like"/>
    <property type="match status" value="1"/>
</dbReference>
<comment type="function">
    <text evidence="5 7">Essential cell division protein that forms a contractile ring structure (Z ring) at the future cell division site. The regulation of the ring assembly controls the timing and the location of cell division. One of the functions of the FtsZ ring is to recruit other cell division proteins to the septum to produce a new cell wall between the dividing cells. Binds GTP and shows GTPase activity.</text>
</comment>
<sequence length="345" mass="35914">MTDNRKPEITEMRPKIAVIGVGGGGGNAVNNMIAEGLEGAEFIVANTDAQALTMSKAARIIQLGATVTQGLGAGSLPDVGRAAAEESIDEIMDHLAGTHMCFVTAGMGGGTGTGAAPVIAEAARRAGILTVGVVTKPFTFEGRRRMQAAEEGIERLRESTDTVIVIPNQNLFRVADAKTTFADAFSMADRVLYSGVGCITDLIVKEGLINLDFADVKTVMRDMGRAMMGTGEASGEARAMKAAEAAISNPLLDEVSMKGARGVLISISGGTDMTLFEVDEAATRIRDEVYHDANIVVGAIFDQSLAGKFRVSVVATGLSDPLSAEDAAMVGGEGHMSEGMSRLLQ</sequence>
<evidence type="ECO:0000256" key="5">
    <source>
        <dbReference type="HAMAP-Rule" id="MF_00909"/>
    </source>
</evidence>
<dbReference type="SUPFAM" id="SSF52490">
    <property type="entry name" value="Tubulin nucleotide-binding domain-like"/>
    <property type="match status" value="1"/>
</dbReference>
<keyword evidence="5 7" id="KW-0132">Cell division</keyword>
<dbReference type="PANTHER" id="PTHR30314:SF3">
    <property type="entry name" value="MITOCHONDRIAL DIVISION PROTEIN FSZA"/>
    <property type="match status" value="1"/>
</dbReference>
<dbReference type="InterPro" id="IPR018316">
    <property type="entry name" value="Tubulin/FtsZ_2-layer-sand-dom"/>
</dbReference>
<dbReference type="GO" id="GO:0005737">
    <property type="term" value="C:cytoplasm"/>
    <property type="evidence" value="ECO:0007669"/>
    <property type="project" value="UniProtKB-SubCell"/>
</dbReference>
<protein>
    <recommendedName>
        <fullName evidence="5 6">Cell division protein FtsZ</fullName>
    </recommendedName>
</protein>
<dbReference type="InterPro" id="IPR045061">
    <property type="entry name" value="FtsZ/CetZ"/>
</dbReference>
<comment type="caution">
    <text evidence="10">The sequence shown here is derived from an EMBL/GenBank/DDBJ whole genome shotgun (WGS) entry which is preliminary data.</text>
</comment>
<dbReference type="FunFam" id="3.40.50.1440:FF:000001">
    <property type="entry name" value="Cell division protein FtsZ"/>
    <property type="match status" value="1"/>
</dbReference>
<accession>A0A4Q2SKW2</accession>
<dbReference type="PRINTS" id="PR00423">
    <property type="entry name" value="CELLDVISFTSZ"/>
</dbReference>
<dbReference type="Gene3D" id="3.40.50.1440">
    <property type="entry name" value="Tubulin/FtsZ, GTPase domain"/>
    <property type="match status" value="1"/>
</dbReference>
<evidence type="ECO:0000259" key="9">
    <source>
        <dbReference type="SMART" id="SM00865"/>
    </source>
</evidence>
<dbReference type="NCBIfam" id="TIGR00065">
    <property type="entry name" value="ftsZ"/>
    <property type="match status" value="1"/>
</dbReference>
<dbReference type="Gene3D" id="3.30.1330.20">
    <property type="entry name" value="Tubulin/FtsZ, C-terminal domain"/>
    <property type="match status" value="1"/>
</dbReference>
<keyword evidence="3 5" id="KW-0547">Nucleotide-binding</keyword>
<feature type="domain" description="Tubulin/FtsZ 2-layer sandwich" evidence="9">
    <location>
        <begin position="209"/>
        <end position="327"/>
    </location>
</feature>
<organism evidence="10 11">
    <name type="scientific">Ciceribacter ferrooxidans</name>
    <dbReference type="NCBI Taxonomy" id="2509717"/>
    <lineage>
        <taxon>Bacteria</taxon>
        <taxon>Pseudomonadati</taxon>
        <taxon>Pseudomonadota</taxon>
        <taxon>Alphaproteobacteria</taxon>
        <taxon>Hyphomicrobiales</taxon>
        <taxon>Rhizobiaceae</taxon>
        <taxon>Ciceribacter</taxon>
    </lineage>
</organism>
<keyword evidence="5 7" id="KW-0131">Cell cycle</keyword>
<dbReference type="GO" id="GO:0043093">
    <property type="term" value="P:FtsZ-dependent cytokinesis"/>
    <property type="evidence" value="ECO:0007669"/>
    <property type="project" value="UniProtKB-UniRule"/>
</dbReference>
<dbReference type="GO" id="GO:0005525">
    <property type="term" value="F:GTP binding"/>
    <property type="evidence" value="ECO:0007669"/>
    <property type="project" value="UniProtKB-UniRule"/>
</dbReference>
<evidence type="ECO:0000313" key="10">
    <source>
        <dbReference type="EMBL" id="RYC04694.1"/>
    </source>
</evidence>
<dbReference type="Pfam" id="PF00091">
    <property type="entry name" value="Tubulin"/>
    <property type="match status" value="1"/>
</dbReference>
<proteinExistence type="inferred from homology"/>
<dbReference type="InterPro" id="IPR008280">
    <property type="entry name" value="Tub_FtsZ_C"/>
</dbReference>
<dbReference type="Pfam" id="PF12327">
    <property type="entry name" value="FtsZ_C"/>
    <property type="match status" value="1"/>
</dbReference>
<comment type="subunit">
    <text evidence="5">Homodimer. Polymerizes to form a dynamic ring structure in a strictly GTP-dependent manner. Interacts directly with several other division proteins.</text>
</comment>
<feature type="binding site" evidence="5">
    <location>
        <position position="189"/>
    </location>
    <ligand>
        <name>GTP</name>
        <dbReference type="ChEBI" id="CHEBI:37565"/>
    </ligand>
</feature>
<dbReference type="GO" id="GO:0003924">
    <property type="term" value="F:GTPase activity"/>
    <property type="evidence" value="ECO:0007669"/>
    <property type="project" value="UniProtKB-UniRule"/>
</dbReference>
<dbReference type="CDD" id="cd02201">
    <property type="entry name" value="FtsZ_type1"/>
    <property type="match status" value="1"/>
</dbReference>
<dbReference type="SMART" id="SM00865">
    <property type="entry name" value="Tubulin_C"/>
    <property type="match status" value="1"/>
</dbReference>
<dbReference type="PROSITE" id="PS01134">
    <property type="entry name" value="FTSZ_1"/>
    <property type="match status" value="1"/>
</dbReference>
<dbReference type="FunFam" id="3.30.1330.20:FF:000011">
    <property type="entry name" value="Cell division protein FtsZ"/>
    <property type="match status" value="1"/>
</dbReference>
<comment type="similarity">
    <text evidence="1 5 7">Belongs to the FtsZ family.</text>
</comment>
<keyword evidence="4 5" id="KW-0342">GTP-binding</keyword>
<feature type="binding site" evidence="5">
    <location>
        <position position="145"/>
    </location>
    <ligand>
        <name>GTP</name>
        <dbReference type="ChEBI" id="CHEBI:37565"/>
    </ligand>
</feature>
<dbReference type="HAMAP" id="MF_00909">
    <property type="entry name" value="FtsZ"/>
    <property type="match status" value="1"/>
</dbReference>
<dbReference type="InterPro" id="IPR000158">
    <property type="entry name" value="Cell_div_FtsZ"/>
</dbReference>
<dbReference type="InterPro" id="IPR020805">
    <property type="entry name" value="Cell_div_FtsZ_CS"/>
</dbReference>
<evidence type="ECO:0000256" key="7">
    <source>
        <dbReference type="RuleBase" id="RU000631"/>
    </source>
</evidence>
<dbReference type="InterPro" id="IPR024757">
    <property type="entry name" value="FtsZ_C"/>
</dbReference>
<evidence type="ECO:0000313" key="11">
    <source>
        <dbReference type="Proteomes" id="UP000291088"/>
    </source>
</evidence>
<evidence type="ECO:0000259" key="8">
    <source>
        <dbReference type="SMART" id="SM00864"/>
    </source>
</evidence>
<dbReference type="GO" id="GO:0032153">
    <property type="term" value="C:cell division site"/>
    <property type="evidence" value="ECO:0007669"/>
    <property type="project" value="UniProtKB-UniRule"/>
</dbReference>
<dbReference type="OrthoDB" id="9813375at2"/>
<dbReference type="Proteomes" id="UP000291088">
    <property type="component" value="Unassembled WGS sequence"/>
</dbReference>
<dbReference type="InterPro" id="IPR036525">
    <property type="entry name" value="Tubulin/FtsZ_GTPase_sf"/>
</dbReference>
<dbReference type="EMBL" id="SDVB01000311">
    <property type="protein sequence ID" value="RYC04694.1"/>
    <property type="molecule type" value="Genomic_DNA"/>
</dbReference>
<dbReference type="InterPro" id="IPR037103">
    <property type="entry name" value="Tubulin/FtsZ-like_C"/>
</dbReference>
<dbReference type="PANTHER" id="PTHR30314">
    <property type="entry name" value="CELL DIVISION PROTEIN FTSZ-RELATED"/>
    <property type="match status" value="1"/>
</dbReference>
<keyword evidence="2 5" id="KW-0963">Cytoplasm</keyword>
<dbReference type="SMART" id="SM00864">
    <property type="entry name" value="Tubulin"/>
    <property type="match status" value="1"/>
</dbReference>
<gene>
    <name evidence="5 10" type="primary">ftsZ</name>
    <name evidence="10" type="ORF">EUU22_21300</name>
</gene>
<evidence type="ECO:0000256" key="6">
    <source>
        <dbReference type="NCBIfam" id="TIGR00065"/>
    </source>
</evidence>
<comment type="subcellular location">
    <subcellularLocation>
        <location evidence="5">Cytoplasm</location>
    </subcellularLocation>
    <text evidence="5">Assembles at midcell at the inner surface of the cytoplasmic membrane.</text>
</comment>
<evidence type="ECO:0000256" key="1">
    <source>
        <dbReference type="ARBA" id="ARBA00009690"/>
    </source>
</evidence>
<keyword evidence="5 7" id="KW-0717">Septation</keyword>
<dbReference type="InterPro" id="IPR003008">
    <property type="entry name" value="Tubulin_FtsZ_GTPase"/>
</dbReference>